<dbReference type="InterPro" id="IPR015500">
    <property type="entry name" value="Peptidase_S8_subtilisin-rel"/>
</dbReference>
<evidence type="ECO:0000256" key="3">
    <source>
        <dbReference type="ARBA" id="ARBA00022729"/>
    </source>
</evidence>
<dbReference type="Gene3D" id="3.40.50.200">
    <property type="entry name" value="Peptidase S8/S53 domain"/>
    <property type="match status" value="1"/>
</dbReference>
<dbReference type="InterPro" id="IPR022398">
    <property type="entry name" value="Peptidase_S8_His-AS"/>
</dbReference>
<keyword evidence="10" id="KW-1185">Reference proteome</keyword>
<dbReference type="InterPro" id="IPR010259">
    <property type="entry name" value="S8pro/Inhibitor_I9"/>
</dbReference>
<dbReference type="PROSITE" id="PS51892">
    <property type="entry name" value="SUBTILASE"/>
    <property type="match status" value="1"/>
</dbReference>
<dbReference type="InterPro" id="IPR000209">
    <property type="entry name" value="Peptidase_S8/S53_dom"/>
</dbReference>
<reference evidence="9" key="1">
    <citation type="journal article" date="2020" name="Stud. Mycol.">
        <title>101 Dothideomycetes genomes: a test case for predicting lifestyles and emergence of pathogens.</title>
        <authorList>
            <person name="Haridas S."/>
            <person name="Albert R."/>
            <person name="Binder M."/>
            <person name="Bloem J."/>
            <person name="Labutti K."/>
            <person name="Salamov A."/>
            <person name="Andreopoulos B."/>
            <person name="Baker S."/>
            <person name="Barry K."/>
            <person name="Bills G."/>
            <person name="Bluhm B."/>
            <person name="Cannon C."/>
            <person name="Castanera R."/>
            <person name="Culley D."/>
            <person name="Daum C."/>
            <person name="Ezra D."/>
            <person name="Gonzalez J."/>
            <person name="Henrissat B."/>
            <person name="Kuo A."/>
            <person name="Liang C."/>
            <person name="Lipzen A."/>
            <person name="Lutzoni F."/>
            <person name="Magnuson J."/>
            <person name="Mondo S."/>
            <person name="Nolan M."/>
            <person name="Ohm R."/>
            <person name="Pangilinan J."/>
            <person name="Park H.-J."/>
            <person name="Ramirez L."/>
            <person name="Alfaro M."/>
            <person name="Sun H."/>
            <person name="Tritt A."/>
            <person name="Yoshinaga Y."/>
            <person name="Zwiers L.-H."/>
            <person name="Turgeon B."/>
            <person name="Goodwin S."/>
            <person name="Spatafora J."/>
            <person name="Crous P."/>
            <person name="Grigoriev I."/>
        </authorList>
    </citation>
    <scope>NUCLEOTIDE SEQUENCE</scope>
    <source>
        <strain evidence="9">CBS 260.36</strain>
    </source>
</reference>
<evidence type="ECO:0000256" key="5">
    <source>
        <dbReference type="ARBA" id="ARBA00022825"/>
    </source>
</evidence>
<dbReference type="InterPro" id="IPR037045">
    <property type="entry name" value="S8pro/Inhibitor_I9_sf"/>
</dbReference>
<organism evidence="9 10">
    <name type="scientific">Myriangium duriaei CBS 260.36</name>
    <dbReference type="NCBI Taxonomy" id="1168546"/>
    <lineage>
        <taxon>Eukaryota</taxon>
        <taxon>Fungi</taxon>
        <taxon>Dikarya</taxon>
        <taxon>Ascomycota</taxon>
        <taxon>Pezizomycotina</taxon>
        <taxon>Dothideomycetes</taxon>
        <taxon>Dothideomycetidae</taxon>
        <taxon>Myriangiales</taxon>
        <taxon>Myriangiaceae</taxon>
        <taxon>Myriangium</taxon>
    </lineage>
</organism>
<comment type="caution">
    <text evidence="6">Lacks conserved residue(s) required for the propagation of feature annotation.</text>
</comment>
<dbReference type="CDD" id="cd04077">
    <property type="entry name" value="Peptidases_S8_PCSK9_ProteinaseK_like"/>
    <property type="match status" value="1"/>
</dbReference>
<dbReference type="OrthoDB" id="206201at2759"/>
<evidence type="ECO:0000313" key="10">
    <source>
        <dbReference type="Proteomes" id="UP000799439"/>
    </source>
</evidence>
<keyword evidence="3" id="KW-0732">Signal</keyword>
<dbReference type="AlphaFoldDB" id="A0A9P4J7B7"/>
<comment type="caution">
    <text evidence="9">The sequence shown here is derived from an EMBL/GenBank/DDBJ whole genome shotgun (WGS) entry which is preliminary data.</text>
</comment>
<comment type="similarity">
    <text evidence="1 6">Belongs to the peptidase S8 family.</text>
</comment>
<gene>
    <name evidence="9" type="ORF">K461DRAFT_285395</name>
</gene>
<dbReference type="Pfam" id="PF00082">
    <property type="entry name" value="Peptidase_S8"/>
    <property type="match status" value="1"/>
</dbReference>
<dbReference type="Pfam" id="PF05922">
    <property type="entry name" value="Inhibitor_I9"/>
    <property type="match status" value="1"/>
</dbReference>
<keyword evidence="4" id="KW-0378">Hydrolase</keyword>
<dbReference type="InterPro" id="IPR036852">
    <property type="entry name" value="Peptidase_S8/S53_dom_sf"/>
</dbReference>
<dbReference type="PROSITE" id="PS00137">
    <property type="entry name" value="SUBTILASE_HIS"/>
    <property type="match status" value="1"/>
</dbReference>
<accession>A0A9P4J7B7</accession>
<evidence type="ECO:0000256" key="2">
    <source>
        <dbReference type="ARBA" id="ARBA00022670"/>
    </source>
</evidence>
<feature type="domain" description="Peptidase S8/S53" evidence="7">
    <location>
        <begin position="178"/>
        <end position="397"/>
    </location>
</feature>
<dbReference type="SUPFAM" id="SSF52743">
    <property type="entry name" value="Subtilisin-like"/>
    <property type="match status" value="1"/>
</dbReference>
<dbReference type="InterPro" id="IPR050131">
    <property type="entry name" value="Peptidase_S8_subtilisin-like"/>
</dbReference>
<dbReference type="PRINTS" id="PR00723">
    <property type="entry name" value="SUBTILISIN"/>
</dbReference>
<evidence type="ECO:0000256" key="4">
    <source>
        <dbReference type="ARBA" id="ARBA00022801"/>
    </source>
</evidence>
<dbReference type="SUPFAM" id="SSF54897">
    <property type="entry name" value="Protease propeptides/inhibitors"/>
    <property type="match status" value="1"/>
</dbReference>
<sequence length="431" mass="46872">MILFARTEKHNGVNVTDQYIVTLKPSVDLSKHLSSVQSLHARDVARSRSDTLWRGIIHQYEIYDFQGYAAHMPASTIEQLRKHPDIEDIEPDQIWKATFANDDEQDIPPGSSAPATIPAMARRQIKIPPIVIPPKVPGMTEPLQVDDKAGYGLGYISHQHIRPGSMGQYVYDKSAGDGTFAYVIGTGINYDHSEFGGRASHGYNAFDPEAEDSEDEFGHGTVVAGVIGSQKYGVAKKCKLIAIKVLHKQTGSLSRILDGYRWAVTDMRQKKRKQKGVIDVTIYGPVSKAWDRAVNRAAGNGITTVACAGDDGKETAMSPGSSPTSLTVSAVNWHCEKPKWANWGADYVHLWAYGVKCESTWIGSKSATAAKSGTSVAAGYVAGLVIYFKALAAGDMEDAFAVKKWMLKYSTPNKAEVPGGKARFAYNGSGK</sequence>
<proteinExistence type="inferred from homology"/>
<dbReference type="PANTHER" id="PTHR43806:SF11">
    <property type="entry name" value="CEREVISIN-RELATED"/>
    <property type="match status" value="1"/>
</dbReference>
<dbReference type="PANTHER" id="PTHR43806">
    <property type="entry name" value="PEPTIDASE S8"/>
    <property type="match status" value="1"/>
</dbReference>
<name>A0A9P4J7B7_9PEZI</name>
<dbReference type="InterPro" id="IPR034193">
    <property type="entry name" value="PCSK9_ProteinaseK-like"/>
</dbReference>
<keyword evidence="5" id="KW-0720">Serine protease</keyword>
<evidence type="ECO:0000313" key="9">
    <source>
        <dbReference type="EMBL" id="KAF2153679.1"/>
    </source>
</evidence>
<dbReference type="EMBL" id="ML996084">
    <property type="protein sequence ID" value="KAF2153679.1"/>
    <property type="molecule type" value="Genomic_DNA"/>
</dbReference>
<evidence type="ECO:0000256" key="6">
    <source>
        <dbReference type="PROSITE-ProRule" id="PRU01240"/>
    </source>
</evidence>
<keyword evidence="2" id="KW-0645">Protease</keyword>
<dbReference type="Gene3D" id="3.30.70.80">
    <property type="entry name" value="Peptidase S8 propeptide/proteinase inhibitor I9"/>
    <property type="match status" value="1"/>
</dbReference>
<evidence type="ECO:0000256" key="1">
    <source>
        <dbReference type="ARBA" id="ARBA00011073"/>
    </source>
</evidence>
<dbReference type="Proteomes" id="UP000799439">
    <property type="component" value="Unassembled WGS sequence"/>
</dbReference>
<evidence type="ECO:0000259" key="7">
    <source>
        <dbReference type="Pfam" id="PF00082"/>
    </source>
</evidence>
<protein>
    <submittedName>
        <fullName evidence="9">Subtilisin-like protein</fullName>
    </submittedName>
</protein>
<evidence type="ECO:0000259" key="8">
    <source>
        <dbReference type="Pfam" id="PF05922"/>
    </source>
</evidence>
<dbReference type="GO" id="GO:0004252">
    <property type="term" value="F:serine-type endopeptidase activity"/>
    <property type="evidence" value="ECO:0007669"/>
    <property type="project" value="InterPro"/>
</dbReference>
<feature type="domain" description="Inhibitor I9" evidence="8">
    <location>
        <begin position="18"/>
        <end position="97"/>
    </location>
</feature>
<dbReference type="GO" id="GO:0006508">
    <property type="term" value="P:proteolysis"/>
    <property type="evidence" value="ECO:0007669"/>
    <property type="project" value="UniProtKB-KW"/>
</dbReference>